<dbReference type="RefSeq" id="WP_379820176.1">
    <property type="nucleotide sequence ID" value="NZ_JBHUMD010000007.1"/>
</dbReference>
<organism evidence="2 3">
    <name type="scientific">Flavobacterium suzhouense</name>
    <dbReference type="NCBI Taxonomy" id="1529638"/>
    <lineage>
        <taxon>Bacteria</taxon>
        <taxon>Pseudomonadati</taxon>
        <taxon>Bacteroidota</taxon>
        <taxon>Flavobacteriia</taxon>
        <taxon>Flavobacteriales</taxon>
        <taxon>Flavobacteriaceae</taxon>
        <taxon>Flavobacterium</taxon>
    </lineage>
</organism>
<proteinExistence type="predicted"/>
<dbReference type="Proteomes" id="UP001597480">
    <property type="component" value="Unassembled WGS sequence"/>
</dbReference>
<accession>A0ABW5NTK4</accession>
<keyword evidence="1" id="KW-0472">Membrane</keyword>
<comment type="caution">
    <text evidence="2">The sequence shown here is derived from an EMBL/GenBank/DDBJ whole genome shotgun (WGS) entry which is preliminary data.</text>
</comment>
<protein>
    <recommendedName>
        <fullName evidence="4">Cytochrome oxidase complex assembly protein 1</fullName>
    </recommendedName>
</protein>
<keyword evidence="1" id="KW-0812">Transmembrane</keyword>
<evidence type="ECO:0000313" key="3">
    <source>
        <dbReference type="Proteomes" id="UP001597480"/>
    </source>
</evidence>
<keyword evidence="1" id="KW-1133">Transmembrane helix</keyword>
<evidence type="ECO:0000256" key="1">
    <source>
        <dbReference type="SAM" id="Phobius"/>
    </source>
</evidence>
<name>A0ABW5NTK4_9FLAO</name>
<reference evidence="3" key="1">
    <citation type="journal article" date="2019" name="Int. J. Syst. Evol. Microbiol.">
        <title>The Global Catalogue of Microorganisms (GCM) 10K type strain sequencing project: providing services to taxonomists for standard genome sequencing and annotation.</title>
        <authorList>
            <consortium name="The Broad Institute Genomics Platform"/>
            <consortium name="The Broad Institute Genome Sequencing Center for Infectious Disease"/>
            <person name="Wu L."/>
            <person name="Ma J."/>
        </authorList>
    </citation>
    <scope>NUCLEOTIDE SEQUENCE [LARGE SCALE GENOMIC DNA]</scope>
    <source>
        <strain evidence="3">KCTC 42107</strain>
    </source>
</reference>
<gene>
    <name evidence="2" type="ORF">ACFSR3_06105</name>
</gene>
<sequence length="145" mass="17099">MIDNKIPEEELEAQDVEIRLKLAYVFAPIAIMVIAIAYFQNNSLSFTKRKYQEQLGVEFSGQVSDKYEEGDYPRATRYVILENGYRQNVSSFIYDKLQIGDSLLKEKGKDTLYFYLQTKEILQIDFTQSERERYLRVKNEKANKN</sequence>
<dbReference type="EMBL" id="JBHUMD010000007">
    <property type="protein sequence ID" value="MFD2601622.1"/>
    <property type="molecule type" value="Genomic_DNA"/>
</dbReference>
<feature type="transmembrane region" description="Helical" evidence="1">
    <location>
        <begin position="20"/>
        <end position="39"/>
    </location>
</feature>
<evidence type="ECO:0008006" key="4">
    <source>
        <dbReference type="Google" id="ProtNLM"/>
    </source>
</evidence>
<evidence type="ECO:0000313" key="2">
    <source>
        <dbReference type="EMBL" id="MFD2601622.1"/>
    </source>
</evidence>
<keyword evidence="3" id="KW-1185">Reference proteome</keyword>